<dbReference type="InterPro" id="IPR032623">
    <property type="entry name" value="FecR_N"/>
</dbReference>
<evidence type="ECO:0000256" key="2">
    <source>
        <dbReference type="SAM" id="Phobius"/>
    </source>
</evidence>
<feature type="domain" description="Protein FecR C-terminal" evidence="5">
    <location>
        <begin position="357"/>
        <end position="421"/>
    </location>
</feature>
<dbReference type="PANTHER" id="PTHR30273">
    <property type="entry name" value="PERIPLASMIC SIGNAL SENSOR AND SIGMA FACTOR ACTIVATOR FECR-RELATED"/>
    <property type="match status" value="1"/>
</dbReference>
<dbReference type="InterPro" id="IPR006860">
    <property type="entry name" value="FecR"/>
</dbReference>
<evidence type="ECO:0000313" key="6">
    <source>
        <dbReference type="EMBL" id="QTD47905.1"/>
    </source>
</evidence>
<dbReference type="AlphaFoldDB" id="A0A8A4TMT3"/>
<organism evidence="6 7">
    <name type="scientific">Sulfidibacter corallicola</name>
    <dbReference type="NCBI Taxonomy" id="2818388"/>
    <lineage>
        <taxon>Bacteria</taxon>
        <taxon>Pseudomonadati</taxon>
        <taxon>Acidobacteriota</taxon>
        <taxon>Holophagae</taxon>
        <taxon>Acanthopleuribacterales</taxon>
        <taxon>Acanthopleuribacteraceae</taxon>
        <taxon>Sulfidibacter</taxon>
    </lineage>
</organism>
<keyword evidence="7" id="KW-1185">Reference proteome</keyword>
<keyword evidence="2" id="KW-0472">Membrane</keyword>
<evidence type="ECO:0000256" key="1">
    <source>
        <dbReference type="SAM" id="MobiDB-lite"/>
    </source>
</evidence>
<evidence type="ECO:0000259" key="4">
    <source>
        <dbReference type="Pfam" id="PF16220"/>
    </source>
</evidence>
<evidence type="ECO:0000259" key="3">
    <source>
        <dbReference type="Pfam" id="PF04773"/>
    </source>
</evidence>
<dbReference type="InterPro" id="IPR032508">
    <property type="entry name" value="FecR_C"/>
</dbReference>
<reference evidence="6" key="1">
    <citation type="submission" date="2021-03" db="EMBL/GenBank/DDBJ databases">
        <title>Acanthopleuribacteraceae sp. M133.</title>
        <authorList>
            <person name="Wang G."/>
        </authorList>
    </citation>
    <scope>NUCLEOTIDE SEQUENCE</scope>
    <source>
        <strain evidence="6">M133</strain>
    </source>
</reference>
<feature type="domain" description="FecR protein" evidence="3">
    <location>
        <begin position="221"/>
        <end position="312"/>
    </location>
</feature>
<feature type="transmembrane region" description="Helical" evidence="2">
    <location>
        <begin position="190"/>
        <end position="209"/>
    </location>
</feature>
<evidence type="ECO:0000259" key="5">
    <source>
        <dbReference type="Pfam" id="PF16344"/>
    </source>
</evidence>
<dbReference type="EMBL" id="CP071793">
    <property type="protein sequence ID" value="QTD47905.1"/>
    <property type="molecule type" value="Genomic_DNA"/>
</dbReference>
<keyword evidence="2" id="KW-1133">Transmembrane helix</keyword>
<gene>
    <name evidence="6" type="ORF">J3U87_20155</name>
</gene>
<sequence>MSNNQVPQDILFHRYMTGQADEEELRRLQTWREADDANEAMFREFAAFWQRLDVMRPEISFDPRAGWCELAARLQLGSEEIEGWAAYLRETADAEDRRRIDAWRNADPLNDRAFREFEEVWRQTESEVGVPTFDVEAGWQRLSARLDGEDEASAPKPSPVAVPQPGADRRVDRLGDSGVLVPFASRRRPWARYLGVAAVLVMALGLWLLRTTVPPETAMETVTTADQERRQVSLPDGSTVWLNAGTTLSWPKGLEGDVRRLALTGQAYFEVRHDRRQFLVDTGHARVTVLGTRFDVWARNDKTRVIVRDGSVALANPQSGDRVVLSKGQTSTIVGFGQPSPIRETDAEAALGWLQGRLVFQRQPLSDVIADLELAFGIEVELEDPSLGDRTVTASFDKADVTEILNEICLTLGLTVTFDNGVYILSETKRP</sequence>
<accession>A0A8A4TMT3</accession>
<dbReference type="Gene3D" id="3.55.50.30">
    <property type="match status" value="1"/>
</dbReference>
<dbReference type="InterPro" id="IPR012373">
    <property type="entry name" value="Ferrdict_sens_TM"/>
</dbReference>
<dbReference type="Pfam" id="PF16220">
    <property type="entry name" value="DUF4880"/>
    <property type="match status" value="1"/>
</dbReference>
<name>A0A8A4TMT3_SULCO</name>
<evidence type="ECO:0000313" key="7">
    <source>
        <dbReference type="Proteomes" id="UP000663929"/>
    </source>
</evidence>
<dbReference type="GO" id="GO:0016989">
    <property type="term" value="F:sigma factor antagonist activity"/>
    <property type="evidence" value="ECO:0007669"/>
    <property type="project" value="TreeGrafter"/>
</dbReference>
<dbReference type="Pfam" id="PF04773">
    <property type="entry name" value="FecR"/>
    <property type="match status" value="1"/>
</dbReference>
<feature type="region of interest" description="Disordered" evidence="1">
    <location>
        <begin position="147"/>
        <end position="171"/>
    </location>
</feature>
<dbReference type="RefSeq" id="WP_237377572.1">
    <property type="nucleotide sequence ID" value="NZ_CP071793.1"/>
</dbReference>
<proteinExistence type="predicted"/>
<dbReference type="Gene3D" id="2.60.120.1440">
    <property type="match status" value="1"/>
</dbReference>
<feature type="domain" description="FecR N-terminal" evidence="4">
    <location>
        <begin position="84"/>
        <end position="119"/>
    </location>
</feature>
<dbReference type="KEGG" id="scor:J3U87_20155"/>
<dbReference type="PANTHER" id="PTHR30273:SF2">
    <property type="entry name" value="PROTEIN FECR"/>
    <property type="match status" value="1"/>
</dbReference>
<dbReference type="Proteomes" id="UP000663929">
    <property type="component" value="Chromosome"/>
</dbReference>
<keyword evidence="2" id="KW-0812">Transmembrane</keyword>
<protein>
    <submittedName>
        <fullName evidence="6">FecR domain-containing protein</fullName>
    </submittedName>
</protein>
<dbReference type="Pfam" id="PF16344">
    <property type="entry name" value="FecR_C"/>
    <property type="match status" value="1"/>
</dbReference>